<keyword evidence="7" id="KW-1208">Phospholipid metabolism</keyword>
<dbReference type="AlphaFoldDB" id="A0A226EKC3"/>
<evidence type="ECO:0000256" key="9">
    <source>
        <dbReference type="SAM" id="Phobius"/>
    </source>
</evidence>
<accession>A0A226EKC3</accession>
<reference evidence="10 11" key="1">
    <citation type="submission" date="2015-12" db="EMBL/GenBank/DDBJ databases">
        <title>The genome of Folsomia candida.</title>
        <authorList>
            <person name="Faddeeva A."/>
            <person name="Derks M.F."/>
            <person name="Anvar Y."/>
            <person name="Smit S."/>
            <person name="Van Straalen N."/>
            <person name="Roelofs D."/>
        </authorList>
    </citation>
    <scope>NUCLEOTIDE SEQUENCE [LARGE SCALE GENOMIC DNA]</scope>
    <source>
        <strain evidence="10 11">VU population</strain>
        <tissue evidence="10">Whole body</tissue>
    </source>
</reference>
<evidence type="ECO:0000256" key="5">
    <source>
        <dbReference type="ARBA" id="ARBA00023098"/>
    </source>
</evidence>
<evidence type="ECO:0000313" key="10">
    <source>
        <dbReference type="EMBL" id="OXA57454.1"/>
    </source>
</evidence>
<evidence type="ECO:0000256" key="8">
    <source>
        <dbReference type="RuleBase" id="RU003750"/>
    </source>
</evidence>
<keyword evidence="11" id="KW-1185">Reference proteome</keyword>
<dbReference type="GO" id="GO:0008654">
    <property type="term" value="P:phospholipid biosynthetic process"/>
    <property type="evidence" value="ECO:0007669"/>
    <property type="project" value="InterPro"/>
</dbReference>
<evidence type="ECO:0000256" key="6">
    <source>
        <dbReference type="ARBA" id="ARBA00023136"/>
    </source>
</evidence>
<dbReference type="PANTHER" id="PTHR15362">
    <property type="entry name" value="PHOSPHATIDYLINOSITOL SYNTHASE"/>
    <property type="match status" value="1"/>
</dbReference>
<dbReference type="Pfam" id="PF01066">
    <property type="entry name" value="CDP-OH_P_transf"/>
    <property type="match status" value="1"/>
</dbReference>
<feature type="transmembrane region" description="Helical" evidence="9">
    <location>
        <begin position="12"/>
        <end position="33"/>
    </location>
</feature>
<dbReference type="Gene3D" id="1.20.120.1760">
    <property type="match status" value="1"/>
</dbReference>
<dbReference type="GO" id="GO:0016020">
    <property type="term" value="C:membrane"/>
    <property type="evidence" value="ECO:0007669"/>
    <property type="project" value="UniProtKB-SubCell"/>
</dbReference>
<evidence type="ECO:0000256" key="2">
    <source>
        <dbReference type="ARBA" id="ARBA00022679"/>
    </source>
</evidence>
<comment type="subcellular location">
    <subcellularLocation>
        <location evidence="1">Membrane</location>
        <topology evidence="1">Multi-pass membrane protein</topology>
    </subcellularLocation>
</comment>
<keyword evidence="6 9" id="KW-0472">Membrane</keyword>
<keyword evidence="2 8" id="KW-0808">Transferase</keyword>
<dbReference type="GO" id="GO:0016780">
    <property type="term" value="F:phosphotransferase activity, for other substituted phosphate groups"/>
    <property type="evidence" value="ECO:0007669"/>
    <property type="project" value="InterPro"/>
</dbReference>
<keyword evidence="4 9" id="KW-1133">Transmembrane helix</keyword>
<evidence type="ECO:0000256" key="3">
    <source>
        <dbReference type="ARBA" id="ARBA00022692"/>
    </source>
</evidence>
<keyword evidence="3 9" id="KW-0812">Transmembrane</keyword>
<gene>
    <name evidence="10" type="ORF">Fcan01_07350</name>
</gene>
<dbReference type="Proteomes" id="UP000198287">
    <property type="component" value="Unassembled WGS sequence"/>
</dbReference>
<sequence>MKSARDRNIEDVLLYIPNLIGYARLCLLILAYFCMQLPAYFLILYCISISLDLFDGWSARKFNQCSAFGAWLDVIIDNMSRTCIWTNVCTWSWIIVSIEWTTFVCNHQAGARWKEDSSKTRPEIEVMPPRWVLKIMENGFKTPLGTWVILGLHCLPVWIFAMQHGLTDHFLSYATSVIVCLLLLGGRLLCLGCELWCIKKHIIELLNQDFNN</sequence>
<dbReference type="OMA" id="KGICFAT"/>
<dbReference type="InterPro" id="IPR048254">
    <property type="entry name" value="CDP_ALCOHOL_P_TRANSF_CS"/>
</dbReference>
<evidence type="ECO:0000256" key="1">
    <source>
        <dbReference type="ARBA" id="ARBA00004141"/>
    </source>
</evidence>
<evidence type="ECO:0000313" key="11">
    <source>
        <dbReference type="Proteomes" id="UP000198287"/>
    </source>
</evidence>
<dbReference type="PANTHER" id="PTHR15362:SF13">
    <property type="entry name" value="SI:CH1073-145M9.1"/>
    <property type="match status" value="1"/>
</dbReference>
<dbReference type="InterPro" id="IPR043130">
    <property type="entry name" value="CDP-OH_PTrfase_TM_dom"/>
</dbReference>
<organism evidence="10 11">
    <name type="scientific">Folsomia candida</name>
    <name type="common">Springtail</name>
    <dbReference type="NCBI Taxonomy" id="158441"/>
    <lineage>
        <taxon>Eukaryota</taxon>
        <taxon>Metazoa</taxon>
        <taxon>Ecdysozoa</taxon>
        <taxon>Arthropoda</taxon>
        <taxon>Hexapoda</taxon>
        <taxon>Collembola</taxon>
        <taxon>Entomobryomorpha</taxon>
        <taxon>Isotomoidea</taxon>
        <taxon>Isotomidae</taxon>
        <taxon>Proisotominae</taxon>
        <taxon>Folsomia</taxon>
    </lineage>
</organism>
<keyword evidence="5" id="KW-0443">Lipid metabolism</keyword>
<dbReference type="EMBL" id="LNIX01000003">
    <property type="protein sequence ID" value="OXA57454.1"/>
    <property type="molecule type" value="Genomic_DNA"/>
</dbReference>
<evidence type="ECO:0000256" key="7">
    <source>
        <dbReference type="ARBA" id="ARBA00023264"/>
    </source>
</evidence>
<comment type="similarity">
    <text evidence="8">Belongs to the CDP-alcohol phosphatidyltransferase class-I family.</text>
</comment>
<dbReference type="OrthoDB" id="10251079at2759"/>
<feature type="transmembrane region" description="Helical" evidence="9">
    <location>
        <begin position="170"/>
        <end position="190"/>
    </location>
</feature>
<protein>
    <submittedName>
        <fullName evidence="10">Putative CDP-diacylglycerol--inositol 3-phosphatidyltransferase 2</fullName>
    </submittedName>
</protein>
<comment type="caution">
    <text evidence="10">The sequence shown here is derived from an EMBL/GenBank/DDBJ whole genome shotgun (WGS) entry which is preliminary data.</text>
</comment>
<dbReference type="InterPro" id="IPR000462">
    <property type="entry name" value="CDP-OH_P_trans"/>
</dbReference>
<feature type="transmembrane region" description="Helical" evidence="9">
    <location>
        <begin position="39"/>
        <end position="57"/>
    </location>
</feature>
<feature type="transmembrane region" description="Helical" evidence="9">
    <location>
        <begin position="144"/>
        <end position="164"/>
    </location>
</feature>
<dbReference type="STRING" id="158441.A0A226EKC3"/>
<dbReference type="PROSITE" id="PS00379">
    <property type="entry name" value="CDP_ALCOHOL_P_TRANSF"/>
    <property type="match status" value="1"/>
</dbReference>
<proteinExistence type="inferred from homology"/>
<name>A0A226EKC3_FOLCA</name>
<evidence type="ECO:0000256" key="4">
    <source>
        <dbReference type="ARBA" id="ARBA00022989"/>
    </source>
</evidence>